<gene>
    <name evidence="2" type="ORF">AAG570_012323</name>
</gene>
<reference evidence="2 3" key="1">
    <citation type="submission" date="2024-07" db="EMBL/GenBank/DDBJ databases">
        <title>Chromosome-level genome assembly of the water stick insect Ranatra chinensis (Heteroptera: Nepidae).</title>
        <authorList>
            <person name="Liu X."/>
        </authorList>
    </citation>
    <scope>NUCLEOTIDE SEQUENCE [LARGE SCALE GENOMIC DNA]</scope>
    <source>
        <strain evidence="2">Cailab_2021Rc</strain>
        <tissue evidence="2">Muscle</tissue>
    </source>
</reference>
<protein>
    <recommendedName>
        <fullName evidence="1">Vacuolar protein sorting-associated protein 13 VPS13 adaptor binding domain-containing protein</fullName>
    </recommendedName>
</protein>
<dbReference type="Proteomes" id="UP001558652">
    <property type="component" value="Unassembled WGS sequence"/>
</dbReference>
<dbReference type="CDD" id="cd23453">
    <property type="entry name" value="beta-trefoil_Ricin_VPS13D"/>
    <property type="match status" value="1"/>
</dbReference>
<evidence type="ECO:0000313" key="2">
    <source>
        <dbReference type="EMBL" id="KAL1131086.1"/>
    </source>
</evidence>
<evidence type="ECO:0000259" key="1">
    <source>
        <dbReference type="Pfam" id="PF25036"/>
    </source>
</evidence>
<dbReference type="AlphaFoldDB" id="A0ABD0YIG6"/>
<dbReference type="Pfam" id="PF25036">
    <property type="entry name" value="VPS13_VAB"/>
    <property type="match status" value="1"/>
</dbReference>
<proteinExistence type="predicted"/>
<dbReference type="PROSITE" id="PS50231">
    <property type="entry name" value="RICIN_B_LECTIN"/>
    <property type="match status" value="1"/>
</dbReference>
<keyword evidence="3" id="KW-1185">Reference proteome</keyword>
<dbReference type="InterPro" id="IPR026847">
    <property type="entry name" value="VPS13"/>
</dbReference>
<dbReference type="PANTHER" id="PTHR16166:SF141">
    <property type="entry name" value="INTERMEMBRANE LIPID TRANSFER PROTEIN VPS13D"/>
    <property type="match status" value="1"/>
</dbReference>
<comment type="caution">
    <text evidence="2">The sequence shown here is derived from an EMBL/GenBank/DDBJ whole genome shotgun (WGS) entry which is preliminary data.</text>
</comment>
<dbReference type="EMBL" id="JBFDAA010000007">
    <property type="protein sequence ID" value="KAL1131086.1"/>
    <property type="molecule type" value="Genomic_DNA"/>
</dbReference>
<sequence>MVAPLLFSFSDYDASPTVVARVGSGVHPEGLPQWCRPFTLQPGVQVRRLRISLKDNRPDLVYIVGIEIRPGRGQYRSTRIITLSAYYQIHNKSSYKLQFTQKCFATTVSDPGAQATYLTAVPNCFLPFHWPRLDKDQLLCVRLMDVRYCHWSGGFRIDDNNSFHLNIRDSNEAMYFLRIEILLQGAAYFIVITDADTMPPPIRVDNFSQVSLQFHQTGMTRLVSKVKPLSSVAYAWDEPTLPSTLTVIAPGGISAVYDLNKLEEGPGLTYENFIYIAFTGTFKDYNSGGADALDVECQQLVLDVPDSDSCKVVLSRKQHGARSQLWRMTADGHLQHEGSSPPRAPPDKIMVLDICGPAPQPSQYVGLMIRRPDKRRTSTQSWRFTPDGRLCCAHNNMCVQAKDGFFGLRRGQFLPKNYCLYISIPFKILEWTLMIILIS</sequence>
<feature type="domain" description="Vacuolar protein sorting-associated protein 13 VPS13 adaptor binding" evidence="1">
    <location>
        <begin position="2"/>
        <end position="241"/>
    </location>
</feature>
<organism evidence="2 3">
    <name type="scientific">Ranatra chinensis</name>
    <dbReference type="NCBI Taxonomy" id="642074"/>
    <lineage>
        <taxon>Eukaryota</taxon>
        <taxon>Metazoa</taxon>
        <taxon>Ecdysozoa</taxon>
        <taxon>Arthropoda</taxon>
        <taxon>Hexapoda</taxon>
        <taxon>Insecta</taxon>
        <taxon>Pterygota</taxon>
        <taxon>Neoptera</taxon>
        <taxon>Paraneoptera</taxon>
        <taxon>Hemiptera</taxon>
        <taxon>Heteroptera</taxon>
        <taxon>Panheteroptera</taxon>
        <taxon>Nepomorpha</taxon>
        <taxon>Nepidae</taxon>
        <taxon>Ranatrinae</taxon>
        <taxon>Ranatra</taxon>
    </lineage>
</organism>
<dbReference type="SUPFAM" id="SSF50370">
    <property type="entry name" value="Ricin B-like lectins"/>
    <property type="match status" value="1"/>
</dbReference>
<dbReference type="PANTHER" id="PTHR16166">
    <property type="entry name" value="VACUOLAR PROTEIN SORTING-ASSOCIATED PROTEIN VPS13"/>
    <property type="match status" value="1"/>
</dbReference>
<dbReference type="InterPro" id="IPR035992">
    <property type="entry name" value="Ricin_B-like_lectins"/>
</dbReference>
<dbReference type="InterPro" id="IPR009543">
    <property type="entry name" value="VPS13_VAB"/>
</dbReference>
<dbReference type="Gene3D" id="2.80.10.50">
    <property type="match status" value="1"/>
</dbReference>
<name>A0ABD0YIG6_9HEMI</name>
<evidence type="ECO:0000313" key="3">
    <source>
        <dbReference type="Proteomes" id="UP001558652"/>
    </source>
</evidence>
<accession>A0ABD0YIG6</accession>